<dbReference type="AlphaFoldDB" id="A0A158J6J9"/>
<evidence type="ECO:0000313" key="5">
    <source>
        <dbReference type="EMBL" id="SAL64466.1"/>
    </source>
</evidence>
<name>A0A158J6J9_9BURK</name>
<dbReference type="STRING" id="326474.AWB65_06044"/>
<evidence type="ECO:0000256" key="4">
    <source>
        <dbReference type="ARBA" id="ARBA00022833"/>
    </source>
</evidence>
<sequence length="351" mass="38464">MHFLDDSLLPENQEKLVIQVAPYGPQWIPADSDDIPVTMDQQIQKAVDCYNAGATVLHVHVREDDGKGSKRLSKFNEMLAGLREAVPKMILQVGGSISFAPENDGAAAKWLTDDTRHMLAELNPRPDQVTVAINTNQMNVMELMTEADVAGTSLTNPVLQAAYRDMIVPSNPSWHVEHIRRLVASGIQPHFMLGNLTQLETVERLIRRGAYTGPLILNYVAIGGGAAGLHPADMIEFVRRTPHGAVLTLETLNRNVVPMNTMAIALGLHVRVGIEDTLFGPDGERATSVQQIERMVRIARELNRDIASGDDARRIYQIGTQWGCADETLTHLGMAPNRVPAGGNRAPRKAA</sequence>
<organism evidence="5 6">
    <name type="scientific">Caballeronia humi</name>
    <dbReference type="NCBI Taxonomy" id="326474"/>
    <lineage>
        <taxon>Bacteria</taxon>
        <taxon>Pseudomonadati</taxon>
        <taxon>Pseudomonadota</taxon>
        <taxon>Betaproteobacteria</taxon>
        <taxon>Burkholderiales</taxon>
        <taxon>Burkholderiaceae</taxon>
        <taxon>Caballeronia</taxon>
    </lineage>
</organism>
<evidence type="ECO:0000256" key="2">
    <source>
        <dbReference type="ARBA" id="ARBA00022679"/>
    </source>
</evidence>
<dbReference type="RefSeq" id="WP_087670599.1">
    <property type="nucleotide sequence ID" value="NZ_FCNW02000062.1"/>
</dbReference>
<dbReference type="GO" id="GO:0043720">
    <property type="term" value="F:3-keto-5-aminohexanoate cleavage activity"/>
    <property type="evidence" value="ECO:0007669"/>
    <property type="project" value="InterPro"/>
</dbReference>
<dbReference type="EMBL" id="FCNW02000062">
    <property type="protein sequence ID" value="SAL64466.1"/>
    <property type="molecule type" value="Genomic_DNA"/>
</dbReference>
<keyword evidence="2" id="KW-0808">Transferase</keyword>
<dbReference type="PANTHER" id="PTHR37418:SF2">
    <property type="entry name" value="3-KETO-5-AMINOHEXANOATE CLEAVAGE ENZYME"/>
    <property type="match status" value="1"/>
</dbReference>
<reference evidence="5" key="1">
    <citation type="submission" date="2016-01" db="EMBL/GenBank/DDBJ databases">
        <authorList>
            <person name="Peeters C."/>
        </authorList>
    </citation>
    <scope>NUCLEOTIDE SEQUENCE [LARGE SCALE GENOMIC DNA]</scope>
    <source>
        <strain evidence="5">LMG 22934</strain>
    </source>
</reference>
<dbReference type="GO" id="GO:0046872">
    <property type="term" value="F:metal ion binding"/>
    <property type="evidence" value="ECO:0007669"/>
    <property type="project" value="UniProtKB-KW"/>
</dbReference>
<keyword evidence="3" id="KW-0479">Metal-binding</keyword>
<evidence type="ECO:0000256" key="1">
    <source>
        <dbReference type="ARBA" id="ARBA00001947"/>
    </source>
</evidence>
<evidence type="ECO:0000256" key="3">
    <source>
        <dbReference type="ARBA" id="ARBA00022723"/>
    </source>
</evidence>
<dbReference type="Gene3D" id="3.20.20.70">
    <property type="entry name" value="Aldolase class I"/>
    <property type="match status" value="1"/>
</dbReference>
<keyword evidence="4" id="KW-0862">Zinc</keyword>
<proteinExistence type="predicted"/>
<comment type="caution">
    <text evidence="5">The sequence shown here is derived from an EMBL/GenBank/DDBJ whole genome shotgun (WGS) entry which is preliminary data.</text>
</comment>
<evidence type="ECO:0000313" key="6">
    <source>
        <dbReference type="Proteomes" id="UP000054977"/>
    </source>
</evidence>
<gene>
    <name evidence="5" type="ORF">AWB65_06044</name>
</gene>
<dbReference type="OrthoDB" id="6922611at2"/>
<dbReference type="PANTHER" id="PTHR37418">
    <property type="entry name" value="3-KETO-5-AMINOHEXANOATE CLEAVAGE ENZYME-RELATED"/>
    <property type="match status" value="1"/>
</dbReference>
<dbReference type="InterPro" id="IPR013785">
    <property type="entry name" value="Aldolase_TIM"/>
</dbReference>
<dbReference type="Proteomes" id="UP000054977">
    <property type="component" value="Unassembled WGS sequence"/>
</dbReference>
<accession>A0A158J6J9</accession>
<comment type="cofactor">
    <cofactor evidence="1">
        <name>Zn(2+)</name>
        <dbReference type="ChEBI" id="CHEBI:29105"/>
    </cofactor>
</comment>
<keyword evidence="6" id="KW-1185">Reference proteome</keyword>
<dbReference type="InterPro" id="IPR008567">
    <property type="entry name" value="BKACE"/>
</dbReference>
<dbReference type="Pfam" id="PF05853">
    <property type="entry name" value="BKACE"/>
    <property type="match status" value="1"/>
</dbReference>
<protein>
    <submittedName>
        <fullName evidence="5">PF05853 family protein</fullName>
    </submittedName>
</protein>